<evidence type="ECO:0000313" key="3">
    <source>
        <dbReference type="Proteomes" id="UP000489600"/>
    </source>
</evidence>
<dbReference type="AlphaFoldDB" id="A0A565BPJ4"/>
<evidence type="ECO:0000256" key="1">
    <source>
        <dbReference type="SAM" id="MobiDB-lite"/>
    </source>
</evidence>
<evidence type="ECO:0000313" key="2">
    <source>
        <dbReference type="EMBL" id="VVB03129.1"/>
    </source>
</evidence>
<gene>
    <name evidence="2" type="ORF">ANE_LOCUS13573</name>
</gene>
<reference evidence="2" key="1">
    <citation type="submission" date="2019-07" db="EMBL/GenBank/DDBJ databases">
        <authorList>
            <person name="Dittberner H."/>
        </authorList>
    </citation>
    <scope>NUCLEOTIDE SEQUENCE [LARGE SCALE GENOMIC DNA]</scope>
</reference>
<feature type="compositionally biased region" description="Pro residues" evidence="1">
    <location>
        <begin position="38"/>
        <end position="58"/>
    </location>
</feature>
<protein>
    <submittedName>
        <fullName evidence="2">Uncharacterized protein</fullName>
    </submittedName>
</protein>
<name>A0A565BPJ4_9BRAS</name>
<comment type="caution">
    <text evidence="2">The sequence shown here is derived from an EMBL/GenBank/DDBJ whole genome shotgun (WGS) entry which is preliminary data.</text>
</comment>
<dbReference type="Proteomes" id="UP000489600">
    <property type="component" value="Unassembled WGS sequence"/>
</dbReference>
<dbReference type="EMBL" id="CABITT030000004">
    <property type="protein sequence ID" value="VVB03129.1"/>
    <property type="molecule type" value="Genomic_DNA"/>
</dbReference>
<sequence>MARLPLSGSHVVTSISKESFFADQSGGGSGTGTNRTPQQPPPFHAPPPENPTPAPTPFLPSSAVTVDANNPTLGLLQTLLGLTQSFYYGPIMKYSRPDLMVAVYSCFTEKGSAPTDLELDKHMSFSSLHIVRSKFSRFSNLVYDEFDIFSIKRRLKFLDSRRYENSSKVTIQND</sequence>
<feature type="region of interest" description="Disordered" evidence="1">
    <location>
        <begin position="21"/>
        <end position="58"/>
    </location>
</feature>
<keyword evidence="3" id="KW-1185">Reference proteome</keyword>
<accession>A0A565BPJ4</accession>
<organism evidence="2 3">
    <name type="scientific">Arabis nemorensis</name>
    <dbReference type="NCBI Taxonomy" id="586526"/>
    <lineage>
        <taxon>Eukaryota</taxon>
        <taxon>Viridiplantae</taxon>
        <taxon>Streptophyta</taxon>
        <taxon>Embryophyta</taxon>
        <taxon>Tracheophyta</taxon>
        <taxon>Spermatophyta</taxon>
        <taxon>Magnoliopsida</taxon>
        <taxon>eudicotyledons</taxon>
        <taxon>Gunneridae</taxon>
        <taxon>Pentapetalae</taxon>
        <taxon>rosids</taxon>
        <taxon>malvids</taxon>
        <taxon>Brassicales</taxon>
        <taxon>Brassicaceae</taxon>
        <taxon>Arabideae</taxon>
        <taxon>Arabis</taxon>
    </lineage>
</organism>
<proteinExistence type="predicted"/>